<proteinExistence type="predicted"/>
<evidence type="ECO:0000313" key="3">
    <source>
        <dbReference type="Proteomes" id="UP000546536"/>
    </source>
</evidence>
<dbReference type="EMBL" id="JABERG010000016">
    <property type="protein sequence ID" value="NNH88191.1"/>
    <property type="molecule type" value="Genomic_DNA"/>
</dbReference>
<dbReference type="Gene3D" id="3.40.140.120">
    <property type="match status" value="1"/>
</dbReference>
<dbReference type="Gene3D" id="1.20.1270.210">
    <property type="match status" value="1"/>
</dbReference>
<accession>A0ABX1V6D0</accession>
<gene>
    <name evidence="2" type="ORF">HLH13_10855</name>
</gene>
<dbReference type="RefSeq" id="WP_171544696.1">
    <property type="nucleotide sequence ID" value="NZ_JABERG010000016.1"/>
</dbReference>
<protein>
    <submittedName>
        <fullName evidence="2">Phage portal protein</fullName>
    </submittedName>
</protein>
<reference evidence="2 3" key="1">
    <citation type="submission" date="2020-04" db="EMBL/GenBank/DDBJ databases">
        <title>Acinetobacter Taxon 24.</title>
        <authorList>
            <person name="Nemec A."/>
            <person name="Radolfova-Krizova L."/>
            <person name="Higgins P.G."/>
            <person name="Spanelova P."/>
        </authorList>
    </citation>
    <scope>NUCLEOTIDE SEQUENCE [LARGE SCALE GENOMIC DNA]</scope>
    <source>
        <strain evidence="2 3">ANC 4279</strain>
    </source>
</reference>
<dbReference type="InterPro" id="IPR006427">
    <property type="entry name" value="Portal_HK97"/>
</dbReference>
<feature type="region of interest" description="Disordered" evidence="1">
    <location>
        <begin position="1"/>
        <end position="39"/>
    </location>
</feature>
<evidence type="ECO:0000256" key="1">
    <source>
        <dbReference type="SAM" id="MobiDB-lite"/>
    </source>
</evidence>
<feature type="compositionally biased region" description="Basic and acidic residues" evidence="1">
    <location>
        <begin position="27"/>
        <end position="39"/>
    </location>
</feature>
<dbReference type="Proteomes" id="UP000546536">
    <property type="component" value="Unassembled WGS sequence"/>
</dbReference>
<keyword evidence="3" id="KW-1185">Reference proteome</keyword>
<dbReference type="Pfam" id="PF04860">
    <property type="entry name" value="Phage_portal"/>
    <property type="match status" value="1"/>
</dbReference>
<dbReference type="InterPro" id="IPR006944">
    <property type="entry name" value="Phage/GTA_portal"/>
</dbReference>
<organism evidence="2 3">
    <name type="scientific">Acinetobacter terrae</name>
    <dbReference type="NCBI Taxonomy" id="2731247"/>
    <lineage>
        <taxon>Bacteria</taxon>
        <taxon>Pseudomonadati</taxon>
        <taxon>Pseudomonadota</taxon>
        <taxon>Gammaproteobacteria</taxon>
        <taxon>Moraxellales</taxon>
        <taxon>Moraxellaceae</taxon>
        <taxon>Acinetobacter</taxon>
        <taxon>Acinetobacter Taxon 24</taxon>
    </lineage>
</organism>
<name>A0ABX1V6D0_9GAMM</name>
<comment type="caution">
    <text evidence="2">The sequence shown here is derived from an EMBL/GenBank/DDBJ whole genome shotgun (WGS) entry which is preliminary data.</text>
</comment>
<feature type="compositionally biased region" description="Basic and acidic residues" evidence="1">
    <location>
        <begin position="9"/>
        <end position="20"/>
    </location>
</feature>
<dbReference type="Gene3D" id="3.30.1120.70">
    <property type="match status" value="1"/>
</dbReference>
<evidence type="ECO:0000313" key="2">
    <source>
        <dbReference type="EMBL" id="NNH88191.1"/>
    </source>
</evidence>
<dbReference type="NCBIfam" id="TIGR01537">
    <property type="entry name" value="portal_HK97"/>
    <property type="match status" value="1"/>
</dbReference>
<sequence>MSKKRDKVKIRDKTNRDKLKVRGTGPKQDKRGTTLHDRPLSGFKTAKPVNFDSAMTLSAVFACIKILVESVATLPLQMFKLNKDGSRTQIKDHDLIRLLNNKPNRYQTRVEFFEQLMLNLVAGNGFAKRDYIGKKLTSIQVINTGSVDLKLDDKGNPVYQCQINGQKVEYSEKEIWHVKLFGTGLMGMSPIAYGAQSIGIGLAGNDKTSRLMSNGAKPTGALKTDKYLKKEQRQALRDELDILINGDDGDMAVLEGNMQFEQISLTPEDLELIEIRKLSVEESCRYFGVPPILVYLTEGATAWGSGIEQIIDGFYKFGLRPYLERIEESIRIHLLPREEWDDYEFEFKTKDLLRASYLQRIASNKDRILSGQSSPNEIRREEGDVPDANGDFLLVPVNMTTAERMKKGTYGAKADEK</sequence>